<dbReference type="GeneID" id="94335552"/>
<name>A0AAD9PNP4_9APIC</name>
<dbReference type="KEGG" id="bdw:94335552"/>
<proteinExistence type="predicted"/>
<keyword evidence="2" id="KW-0812">Transmembrane</keyword>
<gene>
    <name evidence="3" type="ORF">BdWA1_001254</name>
</gene>
<feature type="compositionally biased region" description="Polar residues" evidence="1">
    <location>
        <begin position="87"/>
        <end position="98"/>
    </location>
</feature>
<protein>
    <submittedName>
        <fullName evidence="3">Uncharacterized protein</fullName>
    </submittedName>
</protein>
<accession>A0AAD9PNP4</accession>
<keyword evidence="2" id="KW-0472">Membrane</keyword>
<dbReference type="RefSeq" id="XP_067805087.1">
    <property type="nucleotide sequence ID" value="XM_067946296.1"/>
</dbReference>
<keyword evidence="2" id="KW-1133">Transmembrane helix</keyword>
<feature type="region of interest" description="Disordered" evidence="1">
    <location>
        <begin position="87"/>
        <end position="122"/>
    </location>
</feature>
<feature type="region of interest" description="Disordered" evidence="1">
    <location>
        <begin position="2254"/>
        <end position="2273"/>
    </location>
</feature>
<keyword evidence="4" id="KW-1185">Reference proteome</keyword>
<evidence type="ECO:0000256" key="1">
    <source>
        <dbReference type="SAM" id="MobiDB-lite"/>
    </source>
</evidence>
<dbReference type="EMBL" id="JALLKP010000001">
    <property type="protein sequence ID" value="KAK2198245.1"/>
    <property type="molecule type" value="Genomic_DNA"/>
</dbReference>
<feature type="compositionally biased region" description="Basic and acidic residues" evidence="1">
    <location>
        <begin position="99"/>
        <end position="113"/>
    </location>
</feature>
<reference evidence="3" key="1">
    <citation type="journal article" date="2023" name="Nat. Microbiol.">
        <title>Babesia duncani multi-omics identifies virulence factors and drug targets.</title>
        <authorList>
            <person name="Singh P."/>
            <person name="Lonardi S."/>
            <person name="Liang Q."/>
            <person name="Vydyam P."/>
            <person name="Khabirova E."/>
            <person name="Fang T."/>
            <person name="Gihaz S."/>
            <person name="Thekkiniath J."/>
            <person name="Munshi M."/>
            <person name="Abel S."/>
            <person name="Ciampossin L."/>
            <person name="Batugedara G."/>
            <person name="Gupta M."/>
            <person name="Lu X.M."/>
            <person name="Lenz T."/>
            <person name="Chakravarty S."/>
            <person name="Cornillot E."/>
            <person name="Hu Y."/>
            <person name="Ma W."/>
            <person name="Gonzalez L.M."/>
            <person name="Sanchez S."/>
            <person name="Estrada K."/>
            <person name="Sanchez-Flores A."/>
            <person name="Montero E."/>
            <person name="Harb O.S."/>
            <person name="Le Roch K.G."/>
            <person name="Mamoun C.B."/>
        </authorList>
    </citation>
    <scope>NUCLEOTIDE SEQUENCE</scope>
    <source>
        <strain evidence="3">WA1</strain>
    </source>
</reference>
<evidence type="ECO:0000313" key="4">
    <source>
        <dbReference type="Proteomes" id="UP001214638"/>
    </source>
</evidence>
<dbReference type="Proteomes" id="UP001214638">
    <property type="component" value="Unassembled WGS sequence"/>
</dbReference>
<evidence type="ECO:0000313" key="3">
    <source>
        <dbReference type="EMBL" id="KAK2198245.1"/>
    </source>
</evidence>
<evidence type="ECO:0000256" key="2">
    <source>
        <dbReference type="SAM" id="Phobius"/>
    </source>
</evidence>
<sequence length="2484" mass="280006">MKMPPTDSSLADSDETIIMATHVKSTRTRGILARSFLFWIIWSCSFVIFYKQNDFYQLYVNAGNDLLSENPVDFLTVVPVSFIEQSNTTTMPNGSKNSQKQDQHSSARNKDNRGVQSGGAAVAEKKNVNPFHPYRKHSFKDFDLHHDGEMMSLLDKQGSAIGHFAYPSKHGTMVQLIAEMMKSKGNHCHIKWIPSSKKNKAGHIHFSCNGNIPANAFSGETPIMVKIEGASEKTSPTIYLSSNGYNFKSQFPNLRSIKEAIMVAMGADASRDCEIVTINGKSYSNDEKAYKAIMNHVMEGSKFIKIIIKPKIRLVANVKEPFASAGSNHMSAIGDFTLKEYTNLLKSDKQMEKIAKEKLNTEATGFTLMSINDEVLQGKKTQSQLSKLPVNMDVRWTFVPYININFHFLEAFGGDASFQMRTTIKEAINKGSNVLRRFLKKKYPFKLYAYSLPGCLQEEVDHKKFLKAYGKHPIYELPFSDTCGNKEVHTINFYYLNEKPEKYHFEVVIQNPDGSPSQTRKITGKYIEETTLGDIKDAIVKEFENTGSIITKNDLEFVDLRRSDFKPVTNDTKLKSLKDIAEDQKMGRVSRLVLKGNPLIKGFFIDPKGKEEKLDIHLKTIYPTIDDIKSAFEDSLHSHNLLKPQESIHGSVSFHPMDKKSKINKNVTLPHDETGHFLPGTKTSNIAVEADSRVEMPISFIDDNGKIINLKVHIPYGAPTKTIEDLIKKELKKSGYSGDLPQLSITINGKSDIDYNDMWDGRLDPQAFLTVRPAKTVQVEGMINGHPTNFPLKIHAHESMDDLDRDVLASLEHSHIADDWLKSDPEHIKAISALIMAQNGDRYDDDTAGDHLYKHVNTVKIGVSDHPLDLVWKDPLDGKQSTYCLSKRPDGTCRGVSPTILSKFNVQTIGDFLLNIIKKQDPNMYSERIASVPKANKHFTSSVKLSDIILINNQTIDCSDTKPTDTLPMIEETYGFSTGHIRALVFTLMTKQEQSNMLEMLKSSKTHPYHIQFMKQSGDNEKYDIDLQELGPGDIESSIFKYFPSVPYGSNILHTSINGKEYPQDKIGVVMKQLYRDHEPIHFGFDVENDKKHGPRIVVKTGTKPMRIQPKYNETMRDFFTRAEQEPGDFGLQPFHSYQVLCIDNDGNPIQVDGLLDTPLMDITTCKELQLKEQPANRIDDSLRLLLKPFSFKEHLKKPLVLDESKDSIQDINNKLRMFLMSVPEDEMNHVNIVINDKTINCSLAGLRDAYRIKYLTMDTLMSICNASVKASEPAILRLNLNIKPEEIDKSKTMQYLNGPNHGGEEKPIALFTLHKGQSDLGITSMIDISTGSLKSPVYPFFNKINAMFGKSIDKISNIQISVIKSGRSYPCNNMNKLSRLSDFKRIHLMDIFTMCNIPVHVPQPGTFYHFHVAIPFGDNISHTSDGQMGGHIPALMKFQDDEMMTTLGYDEDLRLPLSQFVHENPNVDMSHLNRYNITIKEQEPNNKVHTKTYNLEKLPSHMSLNSIFPHHNASNISFELDDDVDLYTSGGDWKTQLNYPVNDYKDNFDQIRNQIIMNLKSMHGNDLRNLQGYKVAVDLNGQRHQCHIKNLAELETMNMKEFMENCVNIENIENNPTMSFRVNYDSQRGKPQIILKCQCNDMETLVSNALKPDSLIPADFMNQLSNKYGHDKLPSVMWGVIINGIQGNCHVNDITTSFTMNELLESCGVSDDDGLNYWIELRDVSLDYMGSTKVGINIEQGKPSGAHVGGDYSPLYAPGHNLMHQTIKMSEMEPNVFINMPSSYHGQQEKIDGHNSLNDYTRRILIDEDMDSPGKPINIKMNVNGHKYNWGQVPNRELNYPSGHLNGNISIVVNEDESDSLPGTFHTFHFPEKEKPLSTFLKVFRERLADPDKKILLITPRSLIPESNIPRHLLTKSVKELRDLGYAYTVLNDPMDAAGAGAISISLLSRDGVNTSSQVVNLQNPLRDVVAKLSTKEFDPTKLGDAKFRIIIDGIDTNCTVPALDTLLTTVTVQDILTSCGIQDFTHGHELSLYFDKDLGTFEGTSAHGFKIDVDLDDKVESSRNVNYDYELDVGQGPMDYLKKTPGASVFFDFEGKGGFKEFVEVDTEKFKQLLGAHPTVVDLLLKMGVPQDHLGGVESLKIILSSLSHALKGHQFFSVNTIQDSPFSDDEPLSKHESITNLAQVLMSDKDQNVKVTVQLTNGNVKEFMIPNNEFLHAIRGNLTFKQVVLWGVPSSDAAHLKHVHFDTAPIPVSGTRKGAPPKTSKALSGGNMRAGVLTTKTKLSEIGLLKKAIADNNRNVVISVNTNNGKKLDVVVKSSMLKNSMDRGENLAAILRNFLNSKDIDGIKSLSLRMEDSNEKFFVPLKRHEPVAMPVMASDEPKTCMIQEFKNAWNPPENVWKHLTLKQAVDAYRKYYRMPTDMQLMGLYLLRKEMMHNISALIIFDESHPVQDQIYNRNFGQYADAGYTLFMRFRNSGELVI</sequence>
<feature type="transmembrane region" description="Helical" evidence="2">
    <location>
        <begin position="31"/>
        <end position="50"/>
    </location>
</feature>
<organism evidence="3 4">
    <name type="scientific">Babesia duncani</name>
    <dbReference type="NCBI Taxonomy" id="323732"/>
    <lineage>
        <taxon>Eukaryota</taxon>
        <taxon>Sar</taxon>
        <taxon>Alveolata</taxon>
        <taxon>Apicomplexa</taxon>
        <taxon>Aconoidasida</taxon>
        <taxon>Piroplasmida</taxon>
        <taxon>Babesiidae</taxon>
        <taxon>Babesia</taxon>
    </lineage>
</organism>
<comment type="caution">
    <text evidence="3">The sequence shown here is derived from an EMBL/GenBank/DDBJ whole genome shotgun (WGS) entry which is preliminary data.</text>
</comment>